<dbReference type="GO" id="GO:0006508">
    <property type="term" value="P:proteolysis"/>
    <property type="evidence" value="ECO:0007669"/>
    <property type="project" value="UniProtKB-KW"/>
</dbReference>
<keyword evidence="4" id="KW-0378">Hydrolase</keyword>
<keyword evidence="2 10" id="KW-0645">Protease</keyword>
<keyword evidence="5" id="KW-0720">Serine protease</keyword>
<dbReference type="SUPFAM" id="SSF54897">
    <property type="entry name" value="Protease propeptides/inhibitors"/>
    <property type="match status" value="1"/>
</dbReference>
<evidence type="ECO:0000256" key="6">
    <source>
        <dbReference type="ARBA" id="ARBA00022837"/>
    </source>
</evidence>
<evidence type="ECO:0000256" key="1">
    <source>
        <dbReference type="ARBA" id="ARBA00001913"/>
    </source>
</evidence>
<dbReference type="EMBL" id="JACHEK010000005">
    <property type="protein sequence ID" value="MBB6145047.1"/>
    <property type="molecule type" value="Genomic_DNA"/>
</dbReference>
<evidence type="ECO:0000313" key="11">
    <source>
        <dbReference type="Proteomes" id="UP000538666"/>
    </source>
</evidence>
<dbReference type="Proteomes" id="UP000538666">
    <property type="component" value="Unassembled WGS sequence"/>
</dbReference>
<dbReference type="InterPro" id="IPR030400">
    <property type="entry name" value="Sedolisin_dom"/>
</dbReference>
<evidence type="ECO:0000256" key="3">
    <source>
        <dbReference type="ARBA" id="ARBA00022723"/>
    </source>
</evidence>
<feature type="domain" description="Peptidase S53" evidence="9">
    <location>
        <begin position="254"/>
        <end position="675"/>
    </location>
</feature>
<evidence type="ECO:0000256" key="5">
    <source>
        <dbReference type="ARBA" id="ARBA00022825"/>
    </source>
</evidence>
<dbReference type="Gene3D" id="3.40.50.200">
    <property type="entry name" value="Peptidase S8/S53 domain"/>
    <property type="match status" value="1"/>
</dbReference>
<keyword evidence="8" id="KW-0732">Signal</keyword>
<keyword evidence="3" id="KW-0479">Metal-binding</keyword>
<proteinExistence type="predicted"/>
<dbReference type="PANTHER" id="PTHR14218">
    <property type="entry name" value="PROTEASE S8 TRIPEPTIDYL PEPTIDASE I CLN2"/>
    <property type="match status" value="1"/>
</dbReference>
<dbReference type="SUPFAM" id="SSF52743">
    <property type="entry name" value="Subtilisin-like"/>
    <property type="match status" value="1"/>
</dbReference>
<keyword evidence="6" id="KW-0106">Calcium</keyword>
<dbReference type="CDD" id="cd11377">
    <property type="entry name" value="Pro-peptidase_S53"/>
    <property type="match status" value="1"/>
</dbReference>
<organism evidence="10 11">
    <name type="scientific">Silvibacterium bohemicum</name>
    <dbReference type="NCBI Taxonomy" id="1577686"/>
    <lineage>
        <taxon>Bacteria</taxon>
        <taxon>Pseudomonadati</taxon>
        <taxon>Acidobacteriota</taxon>
        <taxon>Terriglobia</taxon>
        <taxon>Terriglobales</taxon>
        <taxon>Acidobacteriaceae</taxon>
        <taxon>Silvibacterium</taxon>
    </lineage>
</organism>
<gene>
    <name evidence="10" type="ORF">HNQ77_003003</name>
</gene>
<dbReference type="AlphaFoldDB" id="A0A841JX83"/>
<dbReference type="CDD" id="cd04056">
    <property type="entry name" value="Peptidases_S53"/>
    <property type="match status" value="1"/>
</dbReference>
<reference evidence="10 11" key="1">
    <citation type="submission" date="2020-08" db="EMBL/GenBank/DDBJ databases">
        <title>Genomic Encyclopedia of Type Strains, Phase IV (KMG-IV): sequencing the most valuable type-strain genomes for metagenomic binning, comparative biology and taxonomic classification.</title>
        <authorList>
            <person name="Goeker M."/>
        </authorList>
    </citation>
    <scope>NUCLEOTIDE SEQUENCE [LARGE SCALE GENOMIC DNA]</scope>
    <source>
        <strain evidence="10 11">DSM 103733</strain>
    </source>
</reference>
<dbReference type="Pfam" id="PF09286">
    <property type="entry name" value="Pro-kuma_activ"/>
    <property type="match status" value="1"/>
</dbReference>
<feature type="chain" id="PRO_5032892188" evidence="8">
    <location>
        <begin position="21"/>
        <end position="676"/>
    </location>
</feature>
<evidence type="ECO:0000256" key="8">
    <source>
        <dbReference type="SAM" id="SignalP"/>
    </source>
</evidence>
<feature type="signal peptide" evidence="8">
    <location>
        <begin position="1"/>
        <end position="20"/>
    </location>
</feature>
<dbReference type="GO" id="GO:0004252">
    <property type="term" value="F:serine-type endopeptidase activity"/>
    <property type="evidence" value="ECO:0007669"/>
    <property type="project" value="InterPro"/>
</dbReference>
<evidence type="ECO:0000313" key="10">
    <source>
        <dbReference type="EMBL" id="MBB6145047.1"/>
    </source>
</evidence>
<dbReference type="InterPro" id="IPR050819">
    <property type="entry name" value="Tripeptidyl-peptidase_I"/>
</dbReference>
<dbReference type="OrthoDB" id="9002785at2"/>
<dbReference type="PROSITE" id="PS51695">
    <property type="entry name" value="SEDOLISIN"/>
    <property type="match status" value="1"/>
</dbReference>
<name>A0A841JX83_9BACT</name>
<sequence length="676" mass="70069">MTFSKRTVSVAVLSALFVSASVTMPSASAQLQNNVSAATHLASDLGPVDASQPINITVHLKPQNEALFQKTVDALYDPSSPTYHQWLSNEDLKKFAPPQAQLQAVTKELQSQGLTILSTDENGFSIRASGVAANVEQAFHTQIHQFQHNGKVFRANVQNVQLSGAAGSYVASVSGIESHTVRPLATRAINLQTKEPLPSVALTKVQASGGLSSIITNQILSAPTTFTFNSPGASLPIGIYYGNVYGANPNLTPDYTPAQLQQIYGLTAAYKQGLNGTGQTIVLLEAYGYPTIEQDANAFFKLAGLPLLNSSNFEIVYPEGQPVSSQAGILTGWNTEIAIDVQWAHSIAPGAKIVVVAAAGQDSEDFQDAISYITNHNLGNSVSDSWEEDTDLIAGPLEQTSFDQVLERAAAKGISFQFSTGDGGDGGLGTPLGAPGVPSDSPHATAVGGTAILNIVGGTGTEPVGWGDTVTYVSAGGVLDPPEVLGLVGGSGGGESLFFSKPSWQKSLPGTGRQTPDVSALADPYTGVPIVITSGSQQVVEAGWGGTSLASPIFTAIWAIANQKAGHALGQAAPAIAALKEGSVQDVLPLSSPTDVSGIIVDKSGSNYYSPASLFEGALYSTTGFTSAIWNLGSSEYVDFGFGIDSSLTVTPGWDDVTGFGTPNGLTFINAVAAEK</sequence>
<keyword evidence="7" id="KW-0865">Zymogen</keyword>
<dbReference type="RefSeq" id="WP_050059420.1">
    <property type="nucleotide sequence ID" value="NZ_JACHEK010000005.1"/>
</dbReference>
<comment type="cofactor">
    <cofactor evidence="1">
        <name>Ca(2+)</name>
        <dbReference type="ChEBI" id="CHEBI:29108"/>
    </cofactor>
</comment>
<dbReference type="InterPro" id="IPR015366">
    <property type="entry name" value="S53_propep"/>
</dbReference>
<dbReference type="PANTHER" id="PTHR14218:SF15">
    <property type="entry name" value="TRIPEPTIDYL-PEPTIDASE 1"/>
    <property type="match status" value="1"/>
</dbReference>
<evidence type="ECO:0000259" key="9">
    <source>
        <dbReference type="PROSITE" id="PS51695"/>
    </source>
</evidence>
<evidence type="ECO:0000256" key="2">
    <source>
        <dbReference type="ARBA" id="ARBA00022670"/>
    </source>
</evidence>
<dbReference type="GO" id="GO:0008240">
    <property type="term" value="F:tripeptidyl-peptidase activity"/>
    <property type="evidence" value="ECO:0007669"/>
    <property type="project" value="TreeGrafter"/>
</dbReference>
<accession>A0A841JX83</accession>
<keyword evidence="11" id="KW-1185">Reference proteome</keyword>
<evidence type="ECO:0000256" key="4">
    <source>
        <dbReference type="ARBA" id="ARBA00022801"/>
    </source>
</evidence>
<evidence type="ECO:0000256" key="7">
    <source>
        <dbReference type="ARBA" id="ARBA00023145"/>
    </source>
</evidence>
<protein>
    <submittedName>
        <fullName evidence="10">Subtilase family serine protease</fullName>
    </submittedName>
</protein>
<dbReference type="InterPro" id="IPR036852">
    <property type="entry name" value="Peptidase_S8/S53_dom_sf"/>
</dbReference>
<dbReference type="SMART" id="SM00944">
    <property type="entry name" value="Pro-kuma_activ"/>
    <property type="match status" value="1"/>
</dbReference>
<comment type="caution">
    <text evidence="10">The sequence shown here is derived from an EMBL/GenBank/DDBJ whole genome shotgun (WGS) entry which is preliminary data.</text>
</comment>
<dbReference type="GO" id="GO:0046872">
    <property type="term" value="F:metal ion binding"/>
    <property type="evidence" value="ECO:0007669"/>
    <property type="project" value="UniProtKB-KW"/>
</dbReference>